<protein>
    <submittedName>
        <fullName evidence="2">Uncharacterized protein LOC112685238 isoform X1</fullName>
    </submittedName>
</protein>
<dbReference type="SUPFAM" id="SSF54060">
    <property type="entry name" value="His-Me finger endonucleases"/>
    <property type="match status" value="1"/>
</dbReference>
<dbReference type="RefSeq" id="XP_025412853.1">
    <property type="nucleotide sequence ID" value="XM_025557068.1"/>
</dbReference>
<reference evidence="2" key="1">
    <citation type="submission" date="2025-08" db="UniProtKB">
        <authorList>
            <consortium name="RefSeq"/>
        </authorList>
    </citation>
    <scope>IDENTIFICATION</scope>
    <source>
        <tissue evidence="2">Whole body</tissue>
    </source>
</reference>
<dbReference type="AlphaFoldDB" id="A0A8B8FQR6"/>
<dbReference type="Proteomes" id="UP000694846">
    <property type="component" value="Unplaced"/>
</dbReference>
<dbReference type="GO" id="GO:0042575">
    <property type="term" value="C:DNA polymerase complex"/>
    <property type="evidence" value="ECO:0007669"/>
    <property type="project" value="UniProtKB-ARBA"/>
</dbReference>
<dbReference type="Pfam" id="PF02945">
    <property type="entry name" value="Endonuclease_7"/>
    <property type="match status" value="1"/>
</dbReference>
<dbReference type="PANTHER" id="PTHR31511:SF12">
    <property type="entry name" value="RHO TERMINATION FACTOR N-TERMINAL DOMAIN-CONTAINING PROTEIN"/>
    <property type="match status" value="1"/>
</dbReference>
<dbReference type="PANTHER" id="PTHR31511">
    <property type="entry name" value="PROTEIN CBG23764"/>
    <property type="match status" value="1"/>
</dbReference>
<evidence type="ECO:0000313" key="1">
    <source>
        <dbReference type="Proteomes" id="UP000694846"/>
    </source>
</evidence>
<sequence length="638" mass="74514">MNCNKNKPTVPLLPNPNTFLKFENWGHSQKHPFAIYADFESILEKQTDTNITSNTNIIHHHDVMSYCYFVKPNDDIPTYLLKEFNIETDPVIFRGNSSFGRGDVAKKFIEEIVKVALKIENILNLNIPIIMSEENKIYHDNIITRGTCPLCKVKFVQSLNNAVADHDHLTGKYRGTVFNQCNMKMIIPNFVPIFFHNLFGYDSHFIVTQLGFDTKTINVIPNTEEKFISFSKYVTNKFQIRFVDTFRFMSDSLEKLVSNLATYDKLKFKETLKVFNSNDIELVTRKGIYCYEYTDGWEKLNEKCLPEKKNFYNTLTETHIDTEDYEHAKRVWEHYNFKCLGEYSDWYMKVDVMLLCDVFENFRNLCMVTYGLDPNYYYTAPGYSFDAMLKLTEVELELLSDYDQILMMEAGIRGGLTQASKRYAQANNSEIPDYDPSKPDSWITYLDATNLYGWAMSKAMPKDGFLWYEGDLNTENILNILDGMNETSKVGWALEVDVTYPQSLHDDHNDLPYLPERIIPPGSKIKKLVANLYSKRNYVIHYMALKQALKAGLILEKVHRILKFNQSPWLAKYIELNTNMRKNALNDFERDFFKLMNNAVFGKTMENVRNRMKMQLVSDEKKCAKLINRNTFKDITIN</sequence>
<dbReference type="InterPro" id="IPR044925">
    <property type="entry name" value="His-Me_finger_sf"/>
</dbReference>
<dbReference type="GO" id="GO:0071897">
    <property type="term" value="P:DNA biosynthetic process"/>
    <property type="evidence" value="ECO:0007669"/>
    <property type="project" value="UniProtKB-ARBA"/>
</dbReference>
<dbReference type="InterPro" id="IPR012337">
    <property type="entry name" value="RNaseH-like_sf"/>
</dbReference>
<dbReference type="InterPro" id="IPR038563">
    <property type="entry name" value="Endonuclease_7_sf"/>
</dbReference>
<dbReference type="GeneID" id="112685238"/>
<proteinExistence type="predicted"/>
<dbReference type="InterPro" id="IPR043502">
    <property type="entry name" value="DNA/RNA_pol_sf"/>
</dbReference>
<organism evidence="1 2">
    <name type="scientific">Sipha flava</name>
    <name type="common">yellow sugarcane aphid</name>
    <dbReference type="NCBI Taxonomy" id="143950"/>
    <lineage>
        <taxon>Eukaryota</taxon>
        <taxon>Metazoa</taxon>
        <taxon>Ecdysozoa</taxon>
        <taxon>Arthropoda</taxon>
        <taxon>Hexapoda</taxon>
        <taxon>Insecta</taxon>
        <taxon>Pterygota</taxon>
        <taxon>Neoptera</taxon>
        <taxon>Paraneoptera</taxon>
        <taxon>Hemiptera</taxon>
        <taxon>Sternorrhyncha</taxon>
        <taxon>Aphidomorpha</taxon>
        <taxon>Aphidoidea</taxon>
        <taxon>Aphididae</taxon>
        <taxon>Sipha</taxon>
    </lineage>
</organism>
<dbReference type="OrthoDB" id="414982at2759"/>
<dbReference type="SUPFAM" id="SSF53098">
    <property type="entry name" value="Ribonuclease H-like"/>
    <property type="match status" value="1"/>
</dbReference>
<name>A0A8B8FQR6_9HEMI</name>
<dbReference type="Gene3D" id="3.40.1800.10">
    <property type="entry name" value="His-Me finger endonucleases"/>
    <property type="match status" value="1"/>
</dbReference>
<evidence type="ECO:0000313" key="2">
    <source>
        <dbReference type="RefSeq" id="XP_025412853.1"/>
    </source>
</evidence>
<gene>
    <name evidence="2" type="primary">LOC112685238</name>
</gene>
<accession>A0A8B8FQR6</accession>
<keyword evidence="1" id="KW-1185">Reference proteome</keyword>
<dbReference type="SUPFAM" id="SSF56672">
    <property type="entry name" value="DNA/RNA polymerases"/>
    <property type="match status" value="1"/>
</dbReference>
<dbReference type="InterPro" id="IPR004211">
    <property type="entry name" value="Endonuclease_7"/>
</dbReference>